<dbReference type="AlphaFoldDB" id="A0A1D9Q2M9"/>
<evidence type="ECO:0000313" key="2">
    <source>
        <dbReference type="Proteomes" id="UP000177798"/>
    </source>
</evidence>
<reference evidence="2" key="1">
    <citation type="journal article" date="2017" name="Genome Biol. Evol.">
        <title>The complete genome sequence of the phytopathogenic fungus Sclerotinia sclerotiorum reveals insights into the genome architecture of broad host range pathogens.</title>
        <authorList>
            <person name="Derbyshire M."/>
            <person name="Denton-Giles M."/>
            <person name="Hegedus D."/>
            <person name="Seifbarghy S."/>
            <person name="Rollins J."/>
            <person name="van Kan J."/>
            <person name="Seidl M.F."/>
            <person name="Faino L."/>
            <person name="Mbengue M."/>
            <person name="Navaud O."/>
            <person name="Raffaele S."/>
            <person name="Hammond-Kosack K."/>
            <person name="Heard S."/>
            <person name="Oliver R."/>
        </authorList>
    </citation>
    <scope>NUCLEOTIDE SEQUENCE [LARGE SCALE GENOMIC DNA]</scope>
    <source>
        <strain evidence="2">ATCC 18683 / 1980 / Ss-1</strain>
    </source>
</reference>
<name>A0A1D9Q2M9_SCLS1</name>
<organism evidence="1 2">
    <name type="scientific">Sclerotinia sclerotiorum (strain ATCC 18683 / 1980 / Ss-1)</name>
    <name type="common">White mold</name>
    <name type="synonym">Whetzelinia sclerotiorum</name>
    <dbReference type="NCBI Taxonomy" id="665079"/>
    <lineage>
        <taxon>Eukaryota</taxon>
        <taxon>Fungi</taxon>
        <taxon>Dikarya</taxon>
        <taxon>Ascomycota</taxon>
        <taxon>Pezizomycotina</taxon>
        <taxon>Leotiomycetes</taxon>
        <taxon>Helotiales</taxon>
        <taxon>Sclerotiniaceae</taxon>
        <taxon>Sclerotinia</taxon>
    </lineage>
</organism>
<accession>A0A1D9Q2M9</accession>
<dbReference type="VEuPathDB" id="FungiDB:sscle_04g039160"/>
<gene>
    <name evidence="1" type="ORF">sscle_04g039160</name>
</gene>
<evidence type="ECO:0000313" key="1">
    <source>
        <dbReference type="EMBL" id="APA09146.1"/>
    </source>
</evidence>
<dbReference type="PANTHER" id="PTHR40788:SF2">
    <property type="entry name" value="CLR5 DOMAIN-CONTAINING PROTEIN"/>
    <property type="match status" value="1"/>
</dbReference>
<sequence>MSANHRPDFEVYREECIGRVLKGLSKFQEAYKWPYINQQGLSSRSLIIFIKSRAQHPPSAFARADVNATHLGTMAHFIPEPAFLPFHKLFLDGDKVETYGRLVSWEEDDAVADLMFTERQFSPGDGLKAFELQEKIYPFLIKCCELILHDFVTSGALLDGTISTGITPDPVVTPEPGPSAVTEILPSLATISVEAPYRLPANINFERLRDIFAARLSAAEDYLFDLREDPGFFADTIIDWSEHRNDALLDTYGNPHPTGPHTHDF</sequence>
<dbReference type="OrthoDB" id="2922289at2759"/>
<protein>
    <submittedName>
        <fullName evidence="1">Uncharacterized protein</fullName>
    </submittedName>
</protein>
<dbReference type="Proteomes" id="UP000177798">
    <property type="component" value="Chromosome 4"/>
</dbReference>
<dbReference type="EMBL" id="CP017817">
    <property type="protein sequence ID" value="APA09146.1"/>
    <property type="molecule type" value="Genomic_DNA"/>
</dbReference>
<proteinExistence type="predicted"/>
<dbReference type="PANTHER" id="PTHR40788">
    <property type="entry name" value="CLR5 DOMAIN-CONTAINING PROTEIN-RELATED"/>
    <property type="match status" value="1"/>
</dbReference>